<dbReference type="PANTHER" id="PTHR22903">
    <property type="entry name" value="PLEKHH PROTEIN"/>
    <property type="match status" value="1"/>
</dbReference>
<feature type="compositionally biased region" description="Basic and acidic residues" evidence="3">
    <location>
        <begin position="219"/>
        <end position="228"/>
    </location>
</feature>
<name>A0A4Z2C6E0_9TELE</name>
<keyword evidence="5" id="KW-1185">Reference proteome</keyword>
<evidence type="ECO:0000313" key="5">
    <source>
        <dbReference type="Proteomes" id="UP000516260"/>
    </source>
</evidence>
<sequence length="281" mass="31812">MAEGEEAMGQEDWKDKCLVLEALLMKFRMQIIKIRELTADKIQQLESQVVEAEKKAFAAQQQVQWMEEKLKVANGQSGDPEARLFQRCQELQAAMQEKDAIIARLEQQLEEQKQNRLQDAKTVEEKAAKIKEWVMQKLSEFEVENGALRESNKQQDAQIEDLKTQLQAFEQKCGGAPCCPGEAQRLSSLTFGCFQVKAKNPQVLTGPEPSQRTLSSQESEDKHGKASHDGFSPFSTISLPGLTHCKDRLYVFNALVVFIRLQRGVNSRPPRVPTPKPRNLS</sequence>
<keyword evidence="2" id="KW-0175">Coiled coil</keyword>
<dbReference type="GO" id="GO:0030835">
    <property type="term" value="P:negative regulation of actin filament depolymerization"/>
    <property type="evidence" value="ECO:0007669"/>
    <property type="project" value="TreeGrafter"/>
</dbReference>
<feature type="coiled-coil region" evidence="2">
    <location>
        <begin position="35"/>
        <end position="62"/>
    </location>
</feature>
<keyword evidence="1" id="KW-0677">Repeat</keyword>
<gene>
    <name evidence="4" type="ORF">fugu_012797</name>
</gene>
<dbReference type="Proteomes" id="UP000516260">
    <property type="component" value="Chromosome 13"/>
</dbReference>
<feature type="compositionally biased region" description="Polar residues" evidence="3">
    <location>
        <begin position="208"/>
        <end position="217"/>
    </location>
</feature>
<dbReference type="GO" id="GO:0003779">
    <property type="term" value="F:actin binding"/>
    <property type="evidence" value="ECO:0007669"/>
    <property type="project" value="TreeGrafter"/>
</dbReference>
<reference evidence="4 5" key="1">
    <citation type="submission" date="2019-04" db="EMBL/GenBank/DDBJ databases">
        <title>The sequence and de novo assembly of Takifugu bimaculatus genome using PacBio and Hi-C technologies.</title>
        <authorList>
            <person name="Xu P."/>
            <person name="Liu B."/>
            <person name="Zhou Z."/>
        </authorList>
    </citation>
    <scope>NUCLEOTIDE SEQUENCE [LARGE SCALE GENOMIC DNA]</scope>
    <source>
        <strain evidence="4">TB-2018</strain>
        <tissue evidence="4">Muscle</tissue>
    </source>
</reference>
<dbReference type="GO" id="GO:0005737">
    <property type="term" value="C:cytoplasm"/>
    <property type="evidence" value="ECO:0007669"/>
    <property type="project" value="TreeGrafter"/>
</dbReference>
<accession>A0A4Z2C6E0</accession>
<evidence type="ECO:0000256" key="3">
    <source>
        <dbReference type="SAM" id="MobiDB-lite"/>
    </source>
</evidence>
<dbReference type="PANTHER" id="PTHR22903:SF3">
    <property type="entry name" value="PLECKSTRIN HOMOLOGY DOMAIN-CONTAINING FAMILY H MEMBER 2"/>
    <property type="match status" value="1"/>
</dbReference>
<feature type="region of interest" description="Disordered" evidence="3">
    <location>
        <begin position="202"/>
        <end position="233"/>
    </location>
</feature>
<dbReference type="AlphaFoldDB" id="A0A4Z2C6E0"/>
<comment type="caution">
    <text evidence="4">The sequence shown here is derived from an EMBL/GenBank/DDBJ whole genome shotgun (WGS) entry which is preliminary data.</text>
</comment>
<protein>
    <submittedName>
        <fullName evidence="4">Uncharacterized protein</fullName>
    </submittedName>
</protein>
<dbReference type="EMBL" id="SWLE01000005">
    <property type="protein sequence ID" value="TNM99764.1"/>
    <property type="molecule type" value="Genomic_DNA"/>
</dbReference>
<evidence type="ECO:0000256" key="1">
    <source>
        <dbReference type="ARBA" id="ARBA00022737"/>
    </source>
</evidence>
<dbReference type="SUPFAM" id="SSF57997">
    <property type="entry name" value="Tropomyosin"/>
    <property type="match status" value="1"/>
</dbReference>
<feature type="coiled-coil region" evidence="2">
    <location>
        <begin position="88"/>
        <end position="172"/>
    </location>
</feature>
<evidence type="ECO:0000256" key="2">
    <source>
        <dbReference type="SAM" id="Coils"/>
    </source>
</evidence>
<proteinExistence type="predicted"/>
<evidence type="ECO:0000313" key="4">
    <source>
        <dbReference type="EMBL" id="TNM99764.1"/>
    </source>
</evidence>
<organism evidence="4 5">
    <name type="scientific">Takifugu bimaculatus</name>
    <dbReference type="NCBI Taxonomy" id="433685"/>
    <lineage>
        <taxon>Eukaryota</taxon>
        <taxon>Metazoa</taxon>
        <taxon>Chordata</taxon>
        <taxon>Craniata</taxon>
        <taxon>Vertebrata</taxon>
        <taxon>Euteleostomi</taxon>
        <taxon>Actinopterygii</taxon>
        <taxon>Neopterygii</taxon>
        <taxon>Teleostei</taxon>
        <taxon>Neoteleostei</taxon>
        <taxon>Acanthomorphata</taxon>
        <taxon>Eupercaria</taxon>
        <taxon>Tetraodontiformes</taxon>
        <taxon>Tetradontoidea</taxon>
        <taxon>Tetraodontidae</taxon>
        <taxon>Takifugu</taxon>
    </lineage>
</organism>